<dbReference type="OrthoDB" id="8266036at2"/>
<protein>
    <submittedName>
        <fullName evidence="1">Uncharacterized protein</fullName>
    </submittedName>
</protein>
<organism evidence="1 2">
    <name type="scientific">Rhodopseudomonas pseudopalustris</name>
    <dbReference type="NCBI Taxonomy" id="1513892"/>
    <lineage>
        <taxon>Bacteria</taxon>
        <taxon>Pseudomonadati</taxon>
        <taxon>Pseudomonadota</taxon>
        <taxon>Alphaproteobacteria</taxon>
        <taxon>Hyphomicrobiales</taxon>
        <taxon>Nitrobacteraceae</taxon>
        <taxon>Rhodopseudomonas</taxon>
    </lineage>
</organism>
<dbReference type="AlphaFoldDB" id="A0A1H8V9G2"/>
<evidence type="ECO:0000313" key="2">
    <source>
        <dbReference type="Proteomes" id="UP000199615"/>
    </source>
</evidence>
<dbReference type="RefSeq" id="WP_139202661.1">
    <property type="nucleotide sequence ID" value="NZ_FODT01000008.1"/>
</dbReference>
<gene>
    <name evidence="1" type="ORF">SAMN05444123_108136</name>
</gene>
<proteinExistence type="predicted"/>
<dbReference type="EMBL" id="FODT01000008">
    <property type="protein sequence ID" value="SEP11933.1"/>
    <property type="molecule type" value="Genomic_DNA"/>
</dbReference>
<accession>A0A1H8V9G2</accession>
<dbReference type="Proteomes" id="UP000199615">
    <property type="component" value="Unassembled WGS sequence"/>
</dbReference>
<name>A0A1H8V9G2_9BRAD</name>
<sequence>MTDVATPPETFAVARMIGGQPRFFVGFSDAVSPLGLASPLITAEPDKARAYDSRAVAELMVDFLDFLDSAGAGTRRRNWIVMPLPEEWL</sequence>
<evidence type="ECO:0000313" key="1">
    <source>
        <dbReference type="EMBL" id="SEP11933.1"/>
    </source>
</evidence>
<keyword evidence="2" id="KW-1185">Reference proteome</keyword>
<reference evidence="2" key="1">
    <citation type="submission" date="2016-10" db="EMBL/GenBank/DDBJ databases">
        <authorList>
            <person name="Varghese N."/>
            <person name="Submissions S."/>
        </authorList>
    </citation>
    <scope>NUCLEOTIDE SEQUENCE [LARGE SCALE GENOMIC DNA]</scope>
    <source>
        <strain evidence="2">DSM 123</strain>
    </source>
</reference>